<sequence>MEKMVEFIITESTALPGKLKLTSKYVTISIESNNTKRKNQFPQANSKFLFHKKLESIFQILVDGSVVCRIKANNEEKRLEIWKTSQLFRGYAEFTHKEQEIQGKYIGEDEEIDGLVLRNWVSKNILLPVEVKTSFSEDIYSAIGITSSQLALESENSPKITINWNKWNFLIENQKENFLIKIQIQIKKSKNIQNQNATSFSQGFITIYPDSYKHQKYIFYSILIFMKMARVKEHFPREKFDLLEKEKKEKSSKSVIKIPLNYYNQEDKIEDEMEKNICREGREMLSDNTSIVVRSSHNLVLVRNFSISRIQPFILQPKYPLYYSINSSLISTTQTPAMRKMRRELQSCLLKRKKTLTVEIYNTELLSMQKAQLIFTKQSMEIHVLESHFRETFCYEKQDSIFAHAFNPWAFVVRSRLQDKARLCAAQDQFSRDLICNLYAVHQKKKELENQSFDLEYHYKIFCTKKRKYKEKKNDYRSWLYIVLERLAEKQESVYEFPLEFDSQDIRTHYTERARENEHSVVLLNSFSEYASVAKIFLDNSFFIICSRFLHIRRKFNPHANMIVDNNDDLSIRFYLDEQSFVDLVLPNKQECERLIKNFMKKKLRIIDGENFNYNFNINTEKEIITKSQKCLLMKNQKNIQKNIQKNQNENIQENIDKSILKNSTTTSSRAEKELFQNSICTFPKTRKKTQKIFSNLFVNKFHCKMITTIGKFPGWVATFPSHFEIYTQNNMLSLPYSVLTITKQKSKKTTILEIDSNNHVEIEFPTQNETAMFCKNFCKNKNREIGNFTNKECEFFDILIMSSHGNEICKATFIFSQFRLSLSIPLFQMVFYFPHQFNILFDKKRTIRIQIDPEIPLIFLRFKSIKKRDEFLSNIKESKQIGWKNEALDSSPAELDQPYIFEVEFSLGNKKNKGRIILDSDKIIINNPRVENVLIRPIGSGRLFIAKRSVLTCRISFLSLKKKNFFEFAFKNDSDRDLFISTFQKLHQKSTREDLWLPKHRFYPSIMTSISENF</sequence>
<proteinExistence type="predicted"/>
<organism evidence="1 2">
    <name type="scientific">Anaeramoeba ignava</name>
    <name type="common">Anaerobic marine amoeba</name>
    <dbReference type="NCBI Taxonomy" id="1746090"/>
    <lineage>
        <taxon>Eukaryota</taxon>
        <taxon>Metamonada</taxon>
        <taxon>Anaeramoebidae</taxon>
        <taxon>Anaeramoeba</taxon>
    </lineage>
</organism>
<evidence type="ECO:0000313" key="1">
    <source>
        <dbReference type="EMBL" id="KAJ5078284.1"/>
    </source>
</evidence>
<reference evidence="1" key="1">
    <citation type="submission" date="2022-10" db="EMBL/GenBank/DDBJ databases">
        <title>Novel sulphate-reducing endosymbionts in the free-living metamonad Anaeramoeba.</title>
        <authorList>
            <person name="Jerlstrom-Hultqvist J."/>
            <person name="Cepicka I."/>
            <person name="Gallot-Lavallee L."/>
            <person name="Salas-Leiva D."/>
            <person name="Curtis B.A."/>
            <person name="Zahonova K."/>
            <person name="Pipaliya S."/>
            <person name="Dacks J."/>
            <person name="Roger A.J."/>
        </authorList>
    </citation>
    <scope>NUCLEOTIDE SEQUENCE</scope>
    <source>
        <strain evidence="1">BMAN</strain>
    </source>
</reference>
<evidence type="ECO:0000313" key="2">
    <source>
        <dbReference type="Proteomes" id="UP001149090"/>
    </source>
</evidence>
<gene>
    <name evidence="1" type="ORF">M0811_05072</name>
</gene>
<dbReference type="AlphaFoldDB" id="A0A9Q0RH10"/>
<comment type="caution">
    <text evidence="1">The sequence shown here is derived from an EMBL/GenBank/DDBJ whole genome shotgun (WGS) entry which is preliminary data.</text>
</comment>
<accession>A0A9Q0RH10</accession>
<name>A0A9Q0RH10_ANAIG</name>
<protein>
    <submittedName>
        <fullName evidence="1">Uncharacterized protein</fullName>
    </submittedName>
</protein>
<dbReference type="EMBL" id="JAPDFW010000054">
    <property type="protein sequence ID" value="KAJ5078284.1"/>
    <property type="molecule type" value="Genomic_DNA"/>
</dbReference>
<keyword evidence="2" id="KW-1185">Reference proteome</keyword>
<dbReference type="Proteomes" id="UP001149090">
    <property type="component" value="Unassembled WGS sequence"/>
</dbReference>